<keyword evidence="1" id="KW-1133">Transmembrane helix</keyword>
<gene>
    <name evidence="2" type="ORF">GA0070604_3771</name>
</gene>
<dbReference type="EMBL" id="FMHY01000002">
    <property type="protein sequence ID" value="SCL58168.1"/>
    <property type="molecule type" value="Genomic_DNA"/>
</dbReference>
<feature type="transmembrane region" description="Helical" evidence="1">
    <location>
        <begin position="79"/>
        <end position="99"/>
    </location>
</feature>
<name>A0A1C6UVZ4_9ACTN</name>
<dbReference type="InterPro" id="IPR025597">
    <property type="entry name" value="DUF4345"/>
</dbReference>
<proteinExistence type="predicted"/>
<evidence type="ECO:0008006" key="4">
    <source>
        <dbReference type="Google" id="ProtNLM"/>
    </source>
</evidence>
<feature type="transmembrane region" description="Helical" evidence="1">
    <location>
        <begin position="105"/>
        <end position="125"/>
    </location>
</feature>
<accession>A0A1C6UVZ4</accession>
<dbReference type="STRING" id="227316.GA0070604_3771"/>
<sequence length="153" mass="16289">MGAMTGRKALMVVLVALGAVPIVSGLAGLFIGPAFIPGGGSTPVSVDNNYRFIDAYWLAGGVALWWSLFRLAERAIVTRVILVIAVVGGLGRLMSVIAVGWPTPMFGIALVLELVALPLVVWWHARVVRADRKHREPAAEAQPLVRVADGERG</sequence>
<protein>
    <recommendedName>
        <fullName evidence="4">DUF4345 domain-containing protein</fullName>
    </recommendedName>
</protein>
<feature type="transmembrane region" description="Helical" evidence="1">
    <location>
        <begin position="55"/>
        <end position="72"/>
    </location>
</feature>
<evidence type="ECO:0000256" key="1">
    <source>
        <dbReference type="SAM" id="Phobius"/>
    </source>
</evidence>
<reference evidence="3" key="1">
    <citation type="submission" date="2016-06" db="EMBL/GenBank/DDBJ databases">
        <authorList>
            <person name="Varghese N."/>
            <person name="Submissions Spin"/>
        </authorList>
    </citation>
    <scope>NUCLEOTIDE SEQUENCE [LARGE SCALE GENOMIC DNA]</scope>
    <source>
        <strain evidence="3">DSM 44814</strain>
    </source>
</reference>
<evidence type="ECO:0000313" key="3">
    <source>
        <dbReference type="Proteomes" id="UP000199696"/>
    </source>
</evidence>
<keyword evidence="1" id="KW-0472">Membrane</keyword>
<evidence type="ECO:0000313" key="2">
    <source>
        <dbReference type="EMBL" id="SCL58168.1"/>
    </source>
</evidence>
<keyword evidence="3" id="KW-1185">Reference proteome</keyword>
<organism evidence="2 3">
    <name type="scientific">Micromonospora eburnea</name>
    <dbReference type="NCBI Taxonomy" id="227316"/>
    <lineage>
        <taxon>Bacteria</taxon>
        <taxon>Bacillati</taxon>
        <taxon>Actinomycetota</taxon>
        <taxon>Actinomycetes</taxon>
        <taxon>Micromonosporales</taxon>
        <taxon>Micromonosporaceae</taxon>
        <taxon>Micromonospora</taxon>
    </lineage>
</organism>
<dbReference type="Pfam" id="PF14248">
    <property type="entry name" value="DUF4345"/>
    <property type="match status" value="1"/>
</dbReference>
<feature type="transmembrane region" description="Helical" evidence="1">
    <location>
        <begin position="12"/>
        <end position="35"/>
    </location>
</feature>
<keyword evidence="1" id="KW-0812">Transmembrane</keyword>
<dbReference type="OrthoDB" id="3693039at2"/>
<dbReference type="AlphaFoldDB" id="A0A1C6UVZ4"/>
<dbReference type="Proteomes" id="UP000199696">
    <property type="component" value="Unassembled WGS sequence"/>
</dbReference>